<dbReference type="InterPro" id="IPR001932">
    <property type="entry name" value="PPM-type_phosphatase-like_dom"/>
</dbReference>
<feature type="region of interest" description="Disordered" evidence="10">
    <location>
        <begin position="96"/>
        <end position="135"/>
    </location>
</feature>
<reference evidence="12" key="1">
    <citation type="submission" date="2021-01" db="EMBL/GenBank/DDBJ databases">
        <authorList>
            <person name="Eckstrom K.M.E."/>
        </authorList>
    </citation>
    <scope>NUCLEOTIDE SEQUENCE</scope>
    <source>
        <strain evidence="12">UVCC 0001</strain>
    </source>
</reference>
<dbReference type="Proteomes" id="UP001255856">
    <property type="component" value="Unassembled WGS sequence"/>
</dbReference>
<organism evidence="12 13">
    <name type="scientific">Prototheca wickerhamii</name>
    <dbReference type="NCBI Taxonomy" id="3111"/>
    <lineage>
        <taxon>Eukaryota</taxon>
        <taxon>Viridiplantae</taxon>
        <taxon>Chlorophyta</taxon>
        <taxon>core chlorophytes</taxon>
        <taxon>Trebouxiophyceae</taxon>
        <taxon>Chlorellales</taxon>
        <taxon>Chlorellaceae</taxon>
        <taxon>Prototheca</taxon>
    </lineage>
</organism>
<dbReference type="GO" id="GO:0004722">
    <property type="term" value="F:protein serine/threonine phosphatase activity"/>
    <property type="evidence" value="ECO:0007669"/>
    <property type="project" value="UniProtKB-EC"/>
</dbReference>
<keyword evidence="8" id="KW-0464">Manganese</keyword>
<accession>A0AAD9II91</accession>
<sequence>MGQYLSAPITEKEDAHILSLNFDSKPRTALFSVFDGHGGKAVALYAAKHLEEQLKAAPSYKTGNLGAAVAEAYLALDRLMDTPEGDAELAELAAPPHRPTTNLFSDVETKMGGGEAGRRPGGGAAKEPGDSERALRRLKSSSEFMASHLQRASVINPNDVPPGAREASEGDEAGGPDGEEDAADLFLLASNSSPSAPAEEASAGEKKTHAEGMGCTALSVLVREQTVTIANAGDSRAVLSRRGTAVAVTLDHKPILFEEARRVIRAGGFVRDNRINGSLNVSRALGDLDFKRNRELKPSEQMVVCTPDVERVTLHEGDEFIILACDGIWDVMSNQEAVDFVRRRIKMGQGLAEIAAATCDHCLAPDLTGMCRGADNMSIAIVLFRKTARLDGFWNRMWTSTKDIFR</sequence>
<evidence type="ECO:0000256" key="1">
    <source>
        <dbReference type="ARBA" id="ARBA00001936"/>
    </source>
</evidence>
<name>A0AAD9II91_PROWI</name>
<dbReference type="PROSITE" id="PS01032">
    <property type="entry name" value="PPM_1"/>
    <property type="match status" value="1"/>
</dbReference>
<dbReference type="PANTHER" id="PTHR13832:SF840">
    <property type="entry name" value="PROTEIN PHOSPHATASE 2C 60-RELATED"/>
    <property type="match status" value="1"/>
</dbReference>
<dbReference type="Pfam" id="PF00481">
    <property type="entry name" value="PP2C"/>
    <property type="match status" value="2"/>
</dbReference>
<keyword evidence="13" id="KW-1185">Reference proteome</keyword>
<keyword evidence="7 9" id="KW-0904">Protein phosphatase</keyword>
<evidence type="ECO:0000313" key="13">
    <source>
        <dbReference type="Proteomes" id="UP001255856"/>
    </source>
</evidence>
<evidence type="ECO:0000256" key="5">
    <source>
        <dbReference type="ARBA" id="ARBA00022801"/>
    </source>
</evidence>
<comment type="cofactor">
    <cofactor evidence="1">
        <name>Mn(2+)</name>
        <dbReference type="ChEBI" id="CHEBI:29035"/>
    </cofactor>
</comment>
<dbReference type="InterPro" id="IPR036457">
    <property type="entry name" value="PPM-type-like_dom_sf"/>
</dbReference>
<feature type="compositionally biased region" description="Gly residues" evidence="10">
    <location>
        <begin position="111"/>
        <end position="124"/>
    </location>
</feature>
<gene>
    <name evidence="12" type="ORF">QBZ16_004708</name>
</gene>
<comment type="cofactor">
    <cofactor evidence="2">
        <name>Mg(2+)</name>
        <dbReference type="ChEBI" id="CHEBI:18420"/>
    </cofactor>
</comment>
<dbReference type="Gene3D" id="3.60.40.10">
    <property type="entry name" value="PPM-type phosphatase domain"/>
    <property type="match status" value="2"/>
</dbReference>
<dbReference type="PROSITE" id="PS51746">
    <property type="entry name" value="PPM_2"/>
    <property type="match status" value="1"/>
</dbReference>
<evidence type="ECO:0000256" key="9">
    <source>
        <dbReference type="RuleBase" id="RU003465"/>
    </source>
</evidence>
<evidence type="ECO:0000256" key="6">
    <source>
        <dbReference type="ARBA" id="ARBA00022842"/>
    </source>
</evidence>
<dbReference type="SMART" id="SM00332">
    <property type="entry name" value="PP2Cc"/>
    <property type="match status" value="1"/>
</dbReference>
<evidence type="ECO:0000256" key="10">
    <source>
        <dbReference type="SAM" id="MobiDB-lite"/>
    </source>
</evidence>
<dbReference type="SUPFAM" id="SSF81606">
    <property type="entry name" value="PP2C-like"/>
    <property type="match status" value="1"/>
</dbReference>
<evidence type="ECO:0000256" key="4">
    <source>
        <dbReference type="ARBA" id="ARBA00022723"/>
    </source>
</evidence>
<keyword evidence="6" id="KW-0460">Magnesium</keyword>
<comment type="caution">
    <text evidence="12">The sequence shown here is derived from an EMBL/GenBank/DDBJ whole genome shotgun (WGS) entry which is preliminary data.</text>
</comment>
<feature type="region of interest" description="Disordered" evidence="10">
    <location>
        <begin position="149"/>
        <end position="180"/>
    </location>
</feature>
<feature type="compositionally biased region" description="Acidic residues" evidence="10">
    <location>
        <begin position="169"/>
        <end position="180"/>
    </location>
</feature>
<proteinExistence type="inferred from homology"/>
<dbReference type="EMBL" id="JASFZW010000007">
    <property type="protein sequence ID" value="KAK2077075.1"/>
    <property type="molecule type" value="Genomic_DNA"/>
</dbReference>
<dbReference type="AlphaFoldDB" id="A0AAD9II91"/>
<dbReference type="InterPro" id="IPR000222">
    <property type="entry name" value="PP2C_BS"/>
</dbReference>
<evidence type="ECO:0000313" key="12">
    <source>
        <dbReference type="EMBL" id="KAK2077075.1"/>
    </source>
</evidence>
<evidence type="ECO:0000259" key="11">
    <source>
        <dbReference type="PROSITE" id="PS51746"/>
    </source>
</evidence>
<dbReference type="EC" id="3.1.3.16" evidence="3"/>
<evidence type="ECO:0000256" key="2">
    <source>
        <dbReference type="ARBA" id="ARBA00001946"/>
    </source>
</evidence>
<evidence type="ECO:0000256" key="3">
    <source>
        <dbReference type="ARBA" id="ARBA00013081"/>
    </source>
</evidence>
<dbReference type="InterPro" id="IPR015655">
    <property type="entry name" value="PP2C"/>
</dbReference>
<keyword evidence="5 9" id="KW-0378">Hydrolase</keyword>
<dbReference type="PANTHER" id="PTHR13832">
    <property type="entry name" value="PROTEIN PHOSPHATASE 2C"/>
    <property type="match status" value="1"/>
</dbReference>
<dbReference type="GO" id="GO:0046872">
    <property type="term" value="F:metal ion binding"/>
    <property type="evidence" value="ECO:0007669"/>
    <property type="project" value="UniProtKB-KW"/>
</dbReference>
<protein>
    <recommendedName>
        <fullName evidence="3">protein-serine/threonine phosphatase</fullName>
        <ecNumber evidence="3">3.1.3.16</ecNumber>
    </recommendedName>
</protein>
<dbReference type="CDD" id="cd00143">
    <property type="entry name" value="PP2Cc"/>
    <property type="match status" value="1"/>
</dbReference>
<evidence type="ECO:0000256" key="7">
    <source>
        <dbReference type="ARBA" id="ARBA00022912"/>
    </source>
</evidence>
<comment type="similarity">
    <text evidence="9">Belongs to the PP2C family.</text>
</comment>
<keyword evidence="4" id="KW-0479">Metal-binding</keyword>
<feature type="domain" description="PPM-type phosphatase" evidence="11">
    <location>
        <begin position="1"/>
        <end position="384"/>
    </location>
</feature>
<evidence type="ECO:0000256" key="8">
    <source>
        <dbReference type="ARBA" id="ARBA00023211"/>
    </source>
</evidence>